<reference evidence="3" key="1">
    <citation type="submission" date="2020-05" db="EMBL/GenBank/DDBJ databases">
        <title>Mycena genomes resolve the evolution of fungal bioluminescence.</title>
        <authorList>
            <person name="Tsai I.J."/>
        </authorList>
    </citation>
    <scope>NUCLEOTIDE SEQUENCE</scope>
    <source>
        <strain evidence="3">171206Taipei</strain>
    </source>
</reference>
<name>A0A8H6SH52_9AGAR</name>
<proteinExistence type="predicted"/>
<evidence type="ECO:0000313" key="4">
    <source>
        <dbReference type="Proteomes" id="UP000636479"/>
    </source>
</evidence>
<comment type="caution">
    <text evidence="3">The sequence shown here is derived from an EMBL/GenBank/DDBJ whole genome shotgun (WGS) entry which is preliminary data.</text>
</comment>
<evidence type="ECO:0000256" key="1">
    <source>
        <dbReference type="SAM" id="MobiDB-lite"/>
    </source>
</evidence>
<dbReference type="GeneID" id="59347372"/>
<feature type="compositionally biased region" description="Polar residues" evidence="1">
    <location>
        <begin position="377"/>
        <end position="388"/>
    </location>
</feature>
<feature type="region of interest" description="Disordered" evidence="1">
    <location>
        <begin position="377"/>
        <end position="397"/>
    </location>
</feature>
<feature type="domain" description="F-box" evidence="2">
    <location>
        <begin position="1"/>
        <end position="47"/>
    </location>
</feature>
<organism evidence="3 4">
    <name type="scientific">Mycena indigotica</name>
    <dbReference type="NCBI Taxonomy" id="2126181"/>
    <lineage>
        <taxon>Eukaryota</taxon>
        <taxon>Fungi</taxon>
        <taxon>Dikarya</taxon>
        <taxon>Basidiomycota</taxon>
        <taxon>Agaricomycotina</taxon>
        <taxon>Agaricomycetes</taxon>
        <taxon>Agaricomycetidae</taxon>
        <taxon>Agaricales</taxon>
        <taxon>Marasmiineae</taxon>
        <taxon>Mycenaceae</taxon>
        <taxon>Mycena</taxon>
    </lineage>
</organism>
<evidence type="ECO:0000313" key="3">
    <source>
        <dbReference type="EMBL" id="KAF7298710.1"/>
    </source>
</evidence>
<dbReference type="InterPro" id="IPR001810">
    <property type="entry name" value="F-box_dom"/>
</dbReference>
<keyword evidence="4" id="KW-1185">Reference proteome</keyword>
<dbReference type="PROSITE" id="PS50181">
    <property type="entry name" value="FBOX"/>
    <property type="match status" value="1"/>
</dbReference>
<accession>A0A8H6SH52</accession>
<dbReference type="AlphaFoldDB" id="A0A8H6SH52"/>
<protein>
    <submittedName>
        <fullName evidence="3">F-box domain-containing protein</fullName>
    </submittedName>
</protein>
<gene>
    <name evidence="3" type="ORF">MIND_00818500</name>
</gene>
<sequence>MISLASWPDDVLLRLGQELDICDLISLLATCRALRALQDYRTLWIAAVHRIRYTQLHPLPLAQNESISSLPLARLQTLARQTNRLLQNWHSDAPRPAWTRSFHIGKWPMLCIPGTYLVITVSYSDHAISCWDARTGAYRGRTEVPHLHLVVARPFVGVEGRAMLGATVRLPDRKKASLAVIELDFSDRTNIRFNTLISPSVGIVSHSPADFFLNDKIIAFTTVRDFYHWTLDSEAAVQCIPNLWHGMIAQHELDTQCIVVYVSNGLLRLRLFGTTPRGDGLVDSFALDVDSDPVDPASTCQLILLSEAEREGCLRHNLNTNSMWHYSPLAVRPDYGVYGVSWSGFNANRNGATFYFTHFWPTPVPALSGAQISETVDPSSQARDSGPQSICHGHPSQPLVHTTGVSGRYVLQIVGHPSGRSYEWGEIKDRQLALVFLDSDGESQFRRLHLEGEAARCLESDPRC</sequence>
<evidence type="ECO:0000259" key="2">
    <source>
        <dbReference type="PROSITE" id="PS50181"/>
    </source>
</evidence>
<dbReference type="EMBL" id="JACAZF010000007">
    <property type="protein sequence ID" value="KAF7298710.1"/>
    <property type="molecule type" value="Genomic_DNA"/>
</dbReference>
<dbReference type="Proteomes" id="UP000636479">
    <property type="component" value="Unassembled WGS sequence"/>
</dbReference>
<dbReference type="OrthoDB" id="3053080at2759"/>
<dbReference type="RefSeq" id="XP_037218098.1">
    <property type="nucleotide sequence ID" value="XM_037364856.1"/>
</dbReference>